<evidence type="ECO:0000259" key="1">
    <source>
        <dbReference type="SMART" id="SM00861"/>
    </source>
</evidence>
<dbReference type="Gene3D" id="3.40.50.970">
    <property type="match status" value="1"/>
</dbReference>
<dbReference type="InterPro" id="IPR029061">
    <property type="entry name" value="THDP-binding"/>
</dbReference>
<dbReference type="InterPro" id="IPR051157">
    <property type="entry name" value="PDH/Transketolase"/>
</dbReference>
<feature type="non-terminal residue" evidence="2">
    <location>
        <position position="208"/>
    </location>
</feature>
<gene>
    <name evidence="2" type="ORF">GM51_19625</name>
</gene>
<comment type="caution">
    <text evidence="2">The sequence shown here is derived from an EMBL/GenBank/DDBJ whole genome shotgun (WGS) entry which is preliminary data.</text>
</comment>
<accession>A0A094PQY1</accession>
<dbReference type="AlphaFoldDB" id="A0A094PQY1"/>
<dbReference type="Pfam" id="PF02779">
    <property type="entry name" value="Transket_pyr"/>
    <property type="match status" value="1"/>
</dbReference>
<dbReference type="PANTHER" id="PTHR43825:SF1">
    <property type="entry name" value="TRANSKETOLASE-LIKE PYRIMIDINE-BINDING DOMAIN-CONTAINING PROTEIN"/>
    <property type="match status" value="1"/>
</dbReference>
<proteinExistence type="predicted"/>
<dbReference type="CDD" id="cd07033">
    <property type="entry name" value="TPP_PYR_DXS_TK_like"/>
    <property type="match status" value="1"/>
</dbReference>
<dbReference type="EMBL" id="JNSL01000185">
    <property type="protein sequence ID" value="KGA13472.1"/>
    <property type="molecule type" value="Genomic_DNA"/>
</dbReference>
<dbReference type="SMART" id="SM00861">
    <property type="entry name" value="Transket_pyr"/>
    <property type="match status" value="1"/>
</dbReference>
<sequence>MKEVVSKPFAHSLKSHGSVNEKLVVVTNDLTASCEADLFAQAFPDRHISAGMAEQAIIATLSGLSDEDLYPLYPSFAVFTTRRPYEQIALTIAYPAKKVRLFGFLPGLTTPGGVTHQAIDDLGLMTQLPNMTVLEAADATDMSTILDAIRDIPGPVYARGLRGEVPQLFKEPLVVGQSRDIFPGEQVVVLATGSMVAIAIKEVEQLRN</sequence>
<dbReference type="PANTHER" id="PTHR43825">
    <property type="entry name" value="PYRUVATE DEHYDROGENASE E1 COMPONENT"/>
    <property type="match status" value="1"/>
</dbReference>
<protein>
    <recommendedName>
        <fullName evidence="1">Transketolase-like pyrimidine-binding domain-containing protein</fullName>
    </recommendedName>
</protein>
<dbReference type="SUPFAM" id="SSF52518">
    <property type="entry name" value="Thiamin diphosphate-binding fold (THDP-binding)"/>
    <property type="match status" value="1"/>
</dbReference>
<feature type="domain" description="Transketolase-like pyrimidine-binding" evidence="1">
    <location>
        <begin position="3"/>
        <end position="167"/>
    </location>
</feature>
<evidence type="ECO:0000313" key="2">
    <source>
        <dbReference type="EMBL" id="KGA13472.1"/>
    </source>
</evidence>
<organism evidence="2">
    <name type="scientific">freshwater metagenome</name>
    <dbReference type="NCBI Taxonomy" id="449393"/>
    <lineage>
        <taxon>unclassified sequences</taxon>
        <taxon>metagenomes</taxon>
        <taxon>ecological metagenomes</taxon>
    </lineage>
</organism>
<dbReference type="InterPro" id="IPR005475">
    <property type="entry name" value="Transketolase-like_Pyr-bd"/>
</dbReference>
<name>A0A094PQY1_9ZZZZ</name>
<reference evidence="2" key="1">
    <citation type="submission" date="2014-06" db="EMBL/GenBank/DDBJ databases">
        <title>Key roles for freshwater Actinobacteria revealed by deep metagenomic sequencing.</title>
        <authorList>
            <person name="Ghai R."/>
            <person name="Mizuno C.M."/>
            <person name="Picazo A."/>
            <person name="Camacho A."/>
            <person name="Rodriguez-Valera F."/>
        </authorList>
    </citation>
    <scope>NUCLEOTIDE SEQUENCE</scope>
</reference>